<name>A0AAQ3KBA2_9LILI</name>
<keyword evidence="3" id="KW-1185">Reference proteome</keyword>
<gene>
    <name evidence="2" type="ORF">Cni_G13451</name>
</gene>
<accession>A0AAQ3KBA2</accession>
<feature type="compositionally biased region" description="Basic and acidic residues" evidence="1">
    <location>
        <begin position="312"/>
        <end position="322"/>
    </location>
</feature>
<evidence type="ECO:0000256" key="1">
    <source>
        <dbReference type="SAM" id="MobiDB-lite"/>
    </source>
</evidence>
<protein>
    <submittedName>
        <fullName evidence="2">Zeatin O-glucosyltransferase-like</fullName>
    </submittedName>
</protein>
<dbReference type="Proteomes" id="UP001327560">
    <property type="component" value="Chromosome 4"/>
</dbReference>
<feature type="region of interest" description="Disordered" evidence="1">
    <location>
        <begin position="284"/>
        <end position="331"/>
    </location>
</feature>
<evidence type="ECO:0000313" key="2">
    <source>
        <dbReference type="EMBL" id="WOL04729.1"/>
    </source>
</evidence>
<dbReference type="AlphaFoldDB" id="A0AAQ3KBA2"/>
<sequence>MGLMKYMQQYPNIRMMKGTIWETRISPLEVNGGKVHSTIEGAALNYQDSTMSFAAGVAATLPDVKAFSFHNVSAFIVLLYLHESCGKPPTKQQDLGVVPHFHLLLSAPPVDPTCATGCPVIFNFDDSNSDTGGLTNALGYPFQPSLSRMVMPSSIASPTAYATAASSSVSSGGNSATGPTSIRCRWFDDVVAKYTLRLGDPSAAISPLQDVVLRAHRSRCEGSGRSASSISRVRVVRDDNVVLRRAVRPGWAPQLEILAHRATGEGRVQPDEPGRVHLEVDGKACDSGEAGAGGEEAGEVQGVGTPSLRGSGEGREEAQQQREKRRAHGEGGRNLSRVVLVPSDVYKLCDRQSVRGWINFVTSSSADSGNRDHILWLIRLKFGEHVRDLLLLDVNGGDQIGRLNLELHDRQREGMGRTRIWAAHSDLLCMAMGSGARLMWNLRSQDMDIGSLVYR</sequence>
<organism evidence="2 3">
    <name type="scientific">Canna indica</name>
    <name type="common">Indian-shot</name>
    <dbReference type="NCBI Taxonomy" id="4628"/>
    <lineage>
        <taxon>Eukaryota</taxon>
        <taxon>Viridiplantae</taxon>
        <taxon>Streptophyta</taxon>
        <taxon>Embryophyta</taxon>
        <taxon>Tracheophyta</taxon>
        <taxon>Spermatophyta</taxon>
        <taxon>Magnoliopsida</taxon>
        <taxon>Liliopsida</taxon>
        <taxon>Zingiberales</taxon>
        <taxon>Cannaceae</taxon>
        <taxon>Canna</taxon>
    </lineage>
</organism>
<evidence type="ECO:0000313" key="3">
    <source>
        <dbReference type="Proteomes" id="UP001327560"/>
    </source>
</evidence>
<dbReference type="EMBL" id="CP136893">
    <property type="protein sequence ID" value="WOL04729.1"/>
    <property type="molecule type" value="Genomic_DNA"/>
</dbReference>
<reference evidence="2 3" key="1">
    <citation type="submission" date="2023-10" db="EMBL/GenBank/DDBJ databases">
        <title>Chromosome-scale genome assembly provides insights into flower coloration mechanisms of Canna indica.</title>
        <authorList>
            <person name="Li C."/>
        </authorList>
    </citation>
    <scope>NUCLEOTIDE SEQUENCE [LARGE SCALE GENOMIC DNA]</scope>
    <source>
        <tissue evidence="2">Flower</tissue>
    </source>
</reference>
<proteinExistence type="predicted"/>